<dbReference type="EMBL" id="KN840383">
    <property type="protein sequence ID" value="KIJ57460.1"/>
    <property type="molecule type" value="Genomic_DNA"/>
</dbReference>
<protein>
    <submittedName>
        <fullName evidence="1">Uncharacterized protein</fullName>
    </submittedName>
</protein>
<keyword evidence="2" id="KW-1185">Reference proteome</keyword>
<feature type="non-terminal residue" evidence="1">
    <location>
        <position position="167"/>
    </location>
</feature>
<evidence type="ECO:0000313" key="2">
    <source>
        <dbReference type="Proteomes" id="UP000053820"/>
    </source>
</evidence>
<name>A0A0C2PWJ4_9AGAM</name>
<dbReference type="Proteomes" id="UP000053820">
    <property type="component" value="Unassembled WGS sequence"/>
</dbReference>
<organism evidence="1 2">
    <name type="scientific">Hydnomerulius pinastri MD-312</name>
    <dbReference type="NCBI Taxonomy" id="994086"/>
    <lineage>
        <taxon>Eukaryota</taxon>
        <taxon>Fungi</taxon>
        <taxon>Dikarya</taxon>
        <taxon>Basidiomycota</taxon>
        <taxon>Agaricomycotina</taxon>
        <taxon>Agaricomycetes</taxon>
        <taxon>Agaricomycetidae</taxon>
        <taxon>Boletales</taxon>
        <taxon>Boletales incertae sedis</taxon>
        <taxon>Leucogyrophana</taxon>
    </lineage>
</organism>
<dbReference type="HOGENOM" id="CLU_1744993_0_0_1"/>
<evidence type="ECO:0000313" key="1">
    <source>
        <dbReference type="EMBL" id="KIJ57460.1"/>
    </source>
</evidence>
<reference evidence="1 2" key="1">
    <citation type="submission" date="2014-04" db="EMBL/GenBank/DDBJ databases">
        <title>Evolutionary Origins and Diversification of the Mycorrhizal Mutualists.</title>
        <authorList>
            <consortium name="DOE Joint Genome Institute"/>
            <consortium name="Mycorrhizal Genomics Consortium"/>
            <person name="Kohler A."/>
            <person name="Kuo A."/>
            <person name="Nagy L.G."/>
            <person name="Floudas D."/>
            <person name="Copeland A."/>
            <person name="Barry K.W."/>
            <person name="Cichocki N."/>
            <person name="Veneault-Fourrey C."/>
            <person name="LaButti K."/>
            <person name="Lindquist E.A."/>
            <person name="Lipzen A."/>
            <person name="Lundell T."/>
            <person name="Morin E."/>
            <person name="Murat C."/>
            <person name="Riley R."/>
            <person name="Ohm R."/>
            <person name="Sun H."/>
            <person name="Tunlid A."/>
            <person name="Henrissat B."/>
            <person name="Grigoriev I.V."/>
            <person name="Hibbett D.S."/>
            <person name="Martin F."/>
        </authorList>
    </citation>
    <scope>NUCLEOTIDE SEQUENCE [LARGE SCALE GENOMIC DNA]</scope>
    <source>
        <strain evidence="1 2">MD-312</strain>
    </source>
</reference>
<proteinExistence type="predicted"/>
<sequence length="167" mass="19735">MSDYYWLQTVTADRMSMIEQVWYYVVEIEQEDGTTSGDFVAVKYWNLNERKRYFRTNVPASYSQHLKEFLWREQTLMRIHSRIVGNKDEKAFSKFIEKQIALMDEVVEQLLVPCMLEGGELLKDFRSPGFDEYLATEWHVGRHDPDSVNDFRDGSDVVLETCDVTKL</sequence>
<dbReference type="AlphaFoldDB" id="A0A0C2PWJ4"/>
<accession>A0A0C2PWJ4</accession>
<dbReference type="OrthoDB" id="2691131at2759"/>
<gene>
    <name evidence="1" type="ORF">HYDPIDRAFT_35103</name>
</gene>